<gene>
    <name evidence="3" type="ordered locus">Gura_0779</name>
</gene>
<dbReference type="STRING" id="351605.Gura_0779"/>
<dbReference type="EMBL" id="CP000698">
    <property type="protein sequence ID" value="ABQ24987.1"/>
    <property type="molecule type" value="Genomic_DNA"/>
</dbReference>
<dbReference type="PANTHER" id="PTHR37944:SF1">
    <property type="entry name" value="PORIN B"/>
    <property type="match status" value="1"/>
</dbReference>
<feature type="signal peptide" evidence="2">
    <location>
        <begin position="1"/>
        <end position="26"/>
    </location>
</feature>
<evidence type="ECO:0000313" key="4">
    <source>
        <dbReference type="Proteomes" id="UP000006695"/>
    </source>
</evidence>
<name>A5GBR7_GEOUR</name>
<dbReference type="InterPro" id="IPR038673">
    <property type="entry name" value="OprB_sf"/>
</dbReference>
<dbReference type="InterPro" id="IPR052932">
    <property type="entry name" value="OprB_Porin"/>
</dbReference>
<organism evidence="3 4">
    <name type="scientific">Geotalea uraniireducens (strain Rf4)</name>
    <name type="common">Geobacter uraniireducens</name>
    <dbReference type="NCBI Taxonomy" id="351605"/>
    <lineage>
        <taxon>Bacteria</taxon>
        <taxon>Pseudomonadati</taxon>
        <taxon>Thermodesulfobacteriota</taxon>
        <taxon>Desulfuromonadia</taxon>
        <taxon>Geobacterales</taxon>
        <taxon>Geobacteraceae</taxon>
        <taxon>Geotalea</taxon>
    </lineage>
</organism>
<dbReference type="Gene3D" id="2.40.160.180">
    <property type="entry name" value="Carbohydrate-selective porin OprB"/>
    <property type="match status" value="1"/>
</dbReference>
<protein>
    <submittedName>
        <fullName evidence="3">Carbohydrate-selective porin OprB</fullName>
    </submittedName>
</protein>
<dbReference type="AlphaFoldDB" id="A5GBR7"/>
<dbReference type="GO" id="GO:0015288">
    <property type="term" value="F:porin activity"/>
    <property type="evidence" value="ECO:0007669"/>
    <property type="project" value="InterPro"/>
</dbReference>
<proteinExistence type="inferred from homology"/>
<dbReference type="OrthoDB" id="5755240at2"/>
<dbReference type="GO" id="GO:0008643">
    <property type="term" value="P:carbohydrate transport"/>
    <property type="evidence" value="ECO:0007669"/>
    <property type="project" value="InterPro"/>
</dbReference>
<dbReference type="RefSeq" id="WP_011937711.1">
    <property type="nucleotide sequence ID" value="NC_009483.1"/>
</dbReference>
<keyword evidence="2" id="KW-0732">Signal</keyword>
<comment type="similarity">
    <text evidence="1 2">Belongs to the OprB family.</text>
</comment>
<dbReference type="Proteomes" id="UP000006695">
    <property type="component" value="Chromosome"/>
</dbReference>
<accession>A5GBR7</accession>
<keyword evidence="4" id="KW-1185">Reference proteome</keyword>
<dbReference type="HOGENOM" id="CLU_584952_0_0_7"/>
<sequence length="467" mass="50923">MKGKQHVAVWLSVFIFLLCAVSSAFAMHPELVLPEKVASGHKACQEIMRLGKKYQVEGLFTKEFVEGQCLLNRLDVAVAVQLLTEKMAEKAAREGAGAIDREDLAILSDLKEELRGEMLLAQSRAFQTRYTELGTNLHAITRNITMSGGMTGVLQGSAGNKPKDFIDAVGRADLVFDFKVGENTIAVIDVEATGGSGIDSHIGNYSILNNVPLAPTDTVRFRTAWVEHTAMNDRLIFTIGKIGLTDYFDNNSIANNENSQFLSGAFVNSPVLGAPSYGPGMRVNARLSDQITFGIGYGSGDTTAANILDHGYGIVELDYKQKLGELEGNYRLYGSLDGSLPGGLKLVQENAFGFGVSIDQQISEQITLFGRYGWHDDAAYKTKSAWSAGFQYAGPIPQRKDDLVGFGFSQILVNGASAQEKLMETYYRVKVSDQIAVSPHFQYMINPLADKVADNVVVMGLRTQVIF</sequence>
<evidence type="ECO:0000256" key="1">
    <source>
        <dbReference type="ARBA" id="ARBA00008769"/>
    </source>
</evidence>
<dbReference type="GO" id="GO:0016020">
    <property type="term" value="C:membrane"/>
    <property type="evidence" value="ECO:0007669"/>
    <property type="project" value="InterPro"/>
</dbReference>
<reference evidence="3 4" key="1">
    <citation type="submission" date="2007-05" db="EMBL/GenBank/DDBJ databases">
        <title>Complete sequence of Geobacter uraniireducens Rf4.</title>
        <authorList>
            <consortium name="US DOE Joint Genome Institute"/>
            <person name="Copeland A."/>
            <person name="Lucas S."/>
            <person name="Lapidus A."/>
            <person name="Barry K."/>
            <person name="Detter J.C."/>
            <person name="Glavina del Rio T."/>
            <person name="Hammon N."/>
            <person name="Israni S."/>
            <person name="Dalin E."/>
            <person name="Tice H."/>
            <person name="Pitluck S."/>
            <person name="Chertkov O."/>
            <person name="Brettin T."/>
            <person name="Bruce D."/>
            <person name="Han C."/>
            <person name="Schmutz J."/>
            <person name="Larimer F."/>
            <person name="Land M."/>
            <person name="Hauser L."/>
            <person name="Kyrpides N."/>
            <person name="Mikhailova N."/>
            <person name="Shelobolina E."/>
            <person name="Aklujkar M."/>
            <person name="Lovley D."/>
            <person name="Richardson P."/>
        </authorList>
    </citation>
    <scope>NUCLEOTIDE SEQUENCE [LARGE SCALE GENOMIC DNA]</scope>
    <source>
        <strain evidence="3 4">Rf4</strain>
    </source>
</reference>
<evidence type="ECO:0000313" key="3">
    <source>
        <dbReference type="EMBL" id="ABQ24987.1"/>
    </source>
</evidence>
<dbReference type="InterPro" id="IPR007049">
    <property type="entry name" value="Carb-sel_porin_OprB"/>
</dbReference>
<dbReference type="PANTHER" id="PTHR37944">
    <property type="entry name" value="PORIN B"/>
    <property type="match status" value="1"/>
</dbReference>
<dbReference type="Pfam" id="PF04966">
    <property type="entry name" value="OprB"/>
    <property type="match status" value="1"/>
</dbReference>
<evidence type="ECO:0000256" key="2">
    <source>
        <dbReference type="RuleBase" id="RU363072"/>
    </source>
</evidence>
<dbReference type="KEGG" id="gur:Gura_0779"/>
<feature type="chain" id="PRO_5007230523" evidence="2">
    <location>
        <begin position="27"/>
        <end position="467"/>
    </location>
</feature>